<keyword evidence="3" id="KW-1185">Reference proteome</keyword>
<feature type="transmembrane region" description="Helical" evidence="1">
    <location>
        <begin position="73"/>
        <end position="93"/>
    </location>
</feature>
<dbReference type="GeneID" id="24425506"/>
<dbReference type="AlphaFoldDB" id="A0A1R4ACE4"/>
<reference evidence="2 3" key="2">
    <citation type="journal article" date="2013" name="PLoS ONE">
        <title>Whole genome mapping and re-organization of the nuclear and mitochondrial genomes of Babesia microti isolates.</title>
        <authorList>
            <person name="Cornillot E."/>
            <person name="Dassouli A."/>
            <person name="Garg A."/>
            <person name="Pachikara N."/>
            <person name="Randazzo S."/>
            <person name="Depoix D."/>
            <person name="Carcy B."/>
            <person name="Delbecq S."/>
            <person name="Frutos R."/>
            <person name="Silva J.C."/>
            <person name="Sutton R."/>
            <person name="Krause P.J."/>
            <person name="Mamoun C.B."/>
        </authorList>
    </citation>
    <scope>NUCLEOTIDE SEQUENCE [LARGE SCALE GENOMIC DNA]</scope>
    <source>
        <strain evidence="2 3">RI</strain>
    </source>
</reference>
<keyword evidence="1" id="KW-0812">Transmembrane</keyword>
<name>A0A1R4ACE4_BABMR</name>
<evidence type="ECO:0000313" key="2">
    <source>
        <dbReference type="EMBL" id="SJK86660.1"/>
    </source>
</evidence>
<dbReference type="RefSeq" id="XP_021338790.1">
    <property type="nucleotide sequence ID" value="XM_021482250.1"/>
</dbReference>
<evidence type="ECO:0000256" key="1">
    <source>
        <dbReference type="SAM" id="Phobius"/>
    </source>
</evidence>
<reference evidence="2 3" key="3">
    <citation type="journal article" date="2016" name="Sci. Rep.">
        <title>Genome-wide diversity and gene expression profiling of Babesia microti isolates identify polymorphic genes that mediate host-pathogen interactions.</title>
        <authorList>
            <person name="Silva J.C."/>
            <person name="Cornillot E."/>
            <person name="McCracken C."/>
            <person name="Usmani-Brown S."/>
            <person name="Dwivedi A."/>
            <person name="Ifeonu O.O."/>
            <person name="Crabtree J."/>
            <person name="Gotia H.T."/>
            <person name="Virji A.Z."/>
            <person name="Reynes C."/>
            <person name="Colinge J."/>
            <person name="Kumar V."/>
            <person name="Lawres L."/>
            <person name="Pazzi J.E."/>
            <person name="Pablo J.V."/>
            <person name="Hung C."/>
            <person name="Brancato J."/>
            <person name="Kumari P."/>
            <person name="Orvis J."/>
            <person name="Tretina K."/>
            <person name="Chibucos M."/>
            <person name="Ott S."/>
            <person name="Sadzewicz L."/>
            <person name="Sengamalay N."/>
            <person name="Shetty A.C."/>
            <person name="Su Q."/>
            <person name="Tallon L."/>
            <person name="Fraser C.M."/>
            <person name="Frutos R."/>
            <person name="Molina D.M."/>
            <person name="Krause P.J."/>
            <person name="Ben Mamoun C."/>
        </authorList>
    </citation>
    <scope>NUCLEOTIDE SEQUENCE [LARGE SCALE GENOMIC DNA]</scope>
    <source>
        <strain evidence="2 3">RI</strain>
    </source>
</reference>
<organism evidence="2 3">
    <name type="scientific">Babesia microti (strain RI)</name>
    <dbReference type="NCBI Taxonomy" id="1133968"/>
    <lineage>
        <taxon>Eukaryota</taxon>
        <taxon>Sar</taxon>
        <taxon>Alveolata</taxon>
        <taxon>Apicomplexa</taxon>
        <taxon>Aconoidasida</taxon>
        <taxon>Piroplasmida</taxon>
        <taxon>Babesiidae</taxon>
        <taxon>Babesia</taxon>
    </lineage>
</organism>
<dbReference type="EMBL" id="LN871598">
    <property type="protein sequence ID" value="SJK86660.1"/>
    <property type="molecule type" value="Genomic_DNA"/>
</dbReference>
<feature type="transmembrane region" description="Helical" evidence="1">
    <location>
        <begin position="100"/>
        <end position="124"/>
    </location>
</feature>
<sequence length="162" mass="17641">MDEFDESLDSIEVPKHSTTLSGLSVVCIVAAFTHIYTGNSSNAIGSIIIAICTGFFVLNPTFFSITLAMSSSLMYFIITSLIVIVTFTTVNILDMRDKTVLDLWAISLDAITAGGIFSIINHIWNSPSHKCNLFVPHWAILDGKDVSGNVWTPFNGIGRPIV</sequence>
<keyword evidence="1" id="KW-0472">Membrane</keyword>
<dbReference type="VEuPathDB" id="PiroplasmaDB:BMR1_03g04300"/>
<accession>A0A1R4ACE4</accession>
<reference evidence="2 3" key="1">
    <citation type="journal article" date="2012" name="Nucleic Acids Res.">
        <title>Sequencing of the smallest Apicomplexan genome from the human pathogen Babesia microti.</title>
        <authorList>
            <person name="Cornillot E."/>
            <person name="Hadj-Kaddour K."/>
            <person name="Dassouli A."/>
            <person name="Noel B."/>
            <person name="Ranwez V."/>
            <person name="Vacherie B."/>
            <person name="Augagneur Y."/>
            <person name="Bres V."/>
            <person name="Duclos A."/>
            <person name="Randazzo S."/>
            <person name="Carcy B."/>
            <person name="Debierre-Grockiego F."/>
            <person name="Delbecq S."/>
            <person name="Moubri-Menage K."/>
            <person name="Shams-Eldin H."/>
            <person name="Usmani-Brown S."/>
            <person name="Bringaud F."/>
            <person name="Wincker P."/>
            <person name="Vivares C.P."/>
            <person name="Schwarz R.T."/>
            <person name="Schetters T.P."/>
            <person name="Krause P.J."/>
            <person name="Gorenflot A."/>
            <person name="Berry V."/>
            <person name="Barbe V."/>
            <person name="Ben Mamoun C."/>
        </authorList>
    </citation>
    <scope>NUCLEOTIDE SEQUENCE [LARGE SCALE GENOMIC DNA]</scope>
    <source>
        <strain evidence="2 3">RI</strain>
    </source>
</reference>
<feature type="transmembrane region" description="Helical" evidence="1">
    <location>
        <begin position="44"/>
        <end position="67"/>
    </location>
</feature>
<dbReference type="Proteomes" id="UP000002899">
    <property type="component" value="Chromosome III"/>
</dbReference>
<dbReference type="KEGG" id="bmic:BMR1_03g04300"/>
<keyword evidence="1" id="KW-1133">Transmembrane helix</keyword>
<feature type="transmembrane region" description="Helical" evidence="1">
    <location>
        <begin position="20"/>
        <end position="37"/>
    </location>
</feature>
<evidence type="ECO:0000313" key="3">
    <source>
        <dbReference type="Proteomes" id="UP000002899"/>
    </source>
</evidence>
<protein>
    <submittedName>
        <fullName evidence="2">Uncharacterized protein</fullName>
    </submittedName>
</protein>
<proteinExistence type="predicted"/>